<dbReference type="Pfam" id="PF05670">
    <property type="entry name" value="NFACT-R_1"/>
    <property type="match status" value="1"/>
</dbReference>
<accession>A0A6C0JB82</accession>
<sequence>MYKINGTVYFVGKNASDNWRILDESNPQDIWIHLHNSPSCYVIIQHKKKRAISNADIETACKLCIQQSKIDESCESQEFSYLRCKYVSKGNTVGQARLHKSPDIYTVRV</sequence>
<evidence type="ECO:0000259" key="1">
    <source>
        <dbReference type="Pfam" id="PF05670"/>
    </source>
</evidence>
<name>A0A6C0JB82_9ZZZZ</name>
<protein>
    <recommendedName>
        <fullName evidence="1">NFACT RNA-binding domain-containing protein</fullName>
    </recommendedName>
</protein>
<dbReference type="EMBL" id="MN740360">
    <property type="protein sequence ID" value="QHU02563.1"/>
    <property type="molecule type" value="Genomic_DNA"/>
</dbReference>
<reference evidence="2" key="1">
    <citation type="journal article" date="2020" name="Nature">
        <title>Giant virus diversity and host interactions through global metagenomics.</title>
        <authorList>
            <person name="Schulz F."/>
            <person name="Roux S."/>
            <person name="Paez-Espino D."/>
            <person name="Jungbluth S."/>
            <person name="Walsh D.A."/>
            <person name="Denef V.J."/>
            <person name="McMahon K.D."/>
            <person name="Konstantinidis K.T."/>
            <person name="Eloe-Fadrosh E.A."/>
            <person name="Kyrpides N.C."/>
            <person name="Woyke T."/>
        </authorList>
    </citation>
    <scope>NUCLEOTIDE SEQUENCE</scope>
    <source>
        <strain evidence="2">GVMAG-M-3300025880-76</strain>
    </source>
</reference>
<evidence type="ECO:0000313" key="2">
    <source>
        <dbReference type="EMBL" id="QHU02563.1"/>
    </source>
</evidence>
<dbReference type="AlphaFoldDB" id="A0A6C0JB82"/>
<organism evidence="2">
    <name type="scientific">viral metagenome</name>
    <dbReference type="NCBI Taxonomy" id="1070528"/>
    <lineage>
        <taxon>unclassified sequences</taxon>
        <taxon>metagenomes</taxon>
        <taxon>organismal metagenomes</taxon>
    </lineage>
</organism>
<dbReference type="InterPro" id="IPR008532">
    <property type="entry name" value="NFACT_RNA-bd"/>
</dbReference>
<feature type="domain" description="NFACT RNA-binding" evidence="1">
    <location>
        <begin position="5"/>
        <end position="95"/>
    </location>
</feature>
<proteinExistence type="predicted"/>